<accession>A0A438DNX9</accession>
<evidence type="ECO:0000313" key="2">
    <source>
        <dbReference type="Proteomes" id="UP000288805"/>
    </source>
</evidence>
<proteinExistence type="predicted"/>
<sequence>MGRVPERATPPAISPCGLGDFALSIDFISSHHFLLLSLFPFACQILYSSSSSSSSSSASFSVLSLTLLFLVLMDWAFSADQNWYCGDFDEIWGWIYDLRLMGGLCSRSSTVDNAPGGSFPLANGHLSHGSGIVYQSRGLPPELTRNLTASPIGGGMDNKQLREPLSAPEMERVSYGVNPDDIDDGIPRLSRALSHKSRSTKSKQVAVAKVSRRNHDSTLFRMAGVVFFYKGDFGAWHGSCVGRKWKKAWGATPLCLFWTIWKERNTKSFENEELSILRLKNLFSWSKMYIAVGFLLRVPPCLVSGLGDKQMRRIACGKCYKRKVQGDGWRLEYIGLGAQSQEEWAYDQVLAG</sequence>
<name>A0A438DNX9_VITVI</name>
<protein>
    <submittedName>
        <fullName evidence="1">Uncharacterized protein</fullName>
    </submittedName>
</protein>
<dbReference type="Proteomes" id="UP000288805">
    <property type="component" value="Unassembled WGS sequence"/>
</dbReference>
<dbReference type="EMBL" id="QGNW01001547">
    <property type="protein sequence ID" value="RVW37124.1"/>
    <property type="molecule type" value="Genomic_DNA"/>
</dbReference>
<comment type="caution">
    <text evidence="1">The sequence shown here is derived from an EMBL/GenBank/DDBJ whole genome shotgun (WGS) entry which is preliminary data.</text>
</comment>
<dbReference type="OrthoDB" id="2020544at2759"/>
<reference evidence="1 2" key="1">
    <citation type="journal article" date="2018" name="PLoS Genet.">
        <title>Population sequencing reveals clonal diversity and ancestral inbreeding in the grapevine cultivar Chardonnay.</title>
        <authorList>
            <person name="Roach M.J."/>
            <person name="Johnson D.L."/>
            <person name="Bohlmann J."/>
            <person name="van Vuuren H.J."/>
            <person name="Jones S.J."/>
            <person name="Pretorius I.S."/>
            <person name="Schmidt S.A."/>
            <person name="Borneman A.R."/>
        </authorList>
    </citation>
    <scope>NUCLEOTIDE SEQUENCE [LARGE SCALE GENOMIC DNA]</scope>
    <source>
        <strain evidence="2">cv. Chardonnay</strain>
        <tissue evidence="1">Leaf</tissue>
    </source>
</reference>
<organism evidence="1 2">
    <name type="scientific">Vitis vinifera</name>
    <name type="common">Grape</name>
    <dbReference type="NCBI Taxonomy" id="29760"/>
    <lineage>
        <taxon>Eukaryota</taxon>
        <taxon>Viridiplantae</taxon>
        <taxon>Streptophyta</taxon>
        <taxon>Embryophyta</taxon>
        <taxon>Tracheophyta</taxon>
        <taxon>Spermatophyta</taxon>
        <taxon>Magnoliopsida</taxon>
        <taxon>eudicotyledons</taxon>
        <taxon>Gunneridae</taxon>
        <taxon>Pentapetalae</taxon>
        <taxon>rosids</taxon>
        <taxon>Vitales</taxon>
        <taxon>Vitaceae</taxon>
        <taxon>Viteae</taxon>
        <taxon>Vitis</taxon>
    </lineage>
</organism>
<dbReference type="AlphaFoldDB" id="A0A438DNX9"/>
<evidence type="ECO:0000313" key="1">
    <source>
        <dbReference type="EMBL" id="RVW37124.1"/>
    </source>
</evidence>
<gene>
    <name evidence="1" type="ORF">CK203_084525</name>
</gene>